<reference evidence="3" key="1">
    <citation type="submission" date="2019-05" db="EMBL/GenBank/DDBJ databases">
        <title>Flavobacterium profundi sp. nov., isolated from a deep-sea seamount.</title>
        <authorList>
            <person name="Zhang D.-C."/>
        </authorList>
    </citation>
    <scope>NUCLEOTIDE SEQUENCE [LARGE SCALE GENOMIC DNA]</scope>
    <source>
        <strain evidence="3">TP390</strain>
    </source>
</reference>
<keyword evidence="3" id="KW-1185">Reference proteome</keyword>
<dbReference type="Proteomes" id="UP000431264">
    <property type="component" value="Unassembled WGS sequence"/>
</dbReference>
<dbReference type="AlphaFoldDB" id="A0A6I4ITH9"/>
<evidence type="ECO:0000313" key="2">
    <source>
        <dbReference type="EMBL" id="MVO10174.1"/>
    </source>
</evidence>
<organism evidence="2 3">
    <name type="scientific">Flavobacterium profundi</name>
    <dbReference type="NCBI Taxonomy" id="1774945"/>
    <lineage>
        <taxon>Bacteria</taxon>
        <taxon>Pseudomonadati</taxon>
        <taxon>Bacteroidota</taxon>
        <taxon>Flavobacteriia</taxon>
        <taxon>Flavobacteriales</taxon>
        <taxon>Flavobacteriaceae</taxon>
        <taxon>Flavobacterium</taxon>
    </lineage>
</organism>
<feature type="chain" id="PRO_5026272606" description="DUF4468 domain-containing protein" evidence="1">
    <location>
        <begin position="19"/>
        <end position="130"/>
    </location>
</feature>
<evidence type="ECO:0008006" key="4">
    <source>
        <dbReference type="Google" id="ProtNLM"/>
    </source>
</evidence>
<proteinExistence type="predicted"/>
<gene>
    <name evidence="2" type="ORF">GOQ30_13460</name>
</gene>
<name>A0A6I4ITH9_9FLAO</name>
<evidence type="ECO:0000256" key="1">
    <source>
        <dbReference type="SAM" id="SignalP"/>
    </source>
</evidence>
<feature type="signal peptide" evidence="1">
    <location>
        <begin position="1"/>
        <end position="18"/>
    </location>
</feature>
<accession>A0A6I4ITH9</accession>
<dbReference type="OrthoDB" id="1360745at2"/>
<evidence type="ECO:0000313" key="3">
    <source>
        <dbReference type="Proteomes" id="UP000431264"/>
    </source>
</evidence>
<dbReference type="EMBL" id="WQLW01000010">
    <property type="protein sequence ID" value="MVO10174.1"/>
    <property type="molecule type" value="Genomic_DNA"/>
</dbReference>
<dbReference type="RefSeq" id="WP_140998601.1">
    <property type="nucleotide sequence ID" value="NZ_VDCZ01000010.1"/>
</dbReference>
<protein>
    <recommendedName>
        <fullName evidence="4">DUF4468 domain-containing protein</fullName>
    </recommendedName>
</protein>
<comment type="caution">
    <text evidence="2">The sequence shown here is derived from an EMBL/GenBank/DDBJ whole genome shotgun (WGS) entry which is preliminary data.</text>
</comment>
<sequence>MKSIILALFLFFGLKGNAQLVFENNKPNNNTPKFIVNTVDNTTQFYSKVGGVVKLFYNWNKVPQLFDDTDRTNRYKMTMVENDKIAKRTFEIQYSLYRETQVYMGYIKQTIDFHDSRPTKVIEDYFTLKK</sequence>
<keyword evidence="1" id="KW-0732">Signal</keyword>